<protein>
    <recommendedName>
        <fullName evidence="1">Reverse transcriptase domain-containing protein</fullName>
    </recommendedName>
</protein>
<name>A0AAE0CN51_9ROSI</name>
<dbReference type="InterPro" id="IPR043502">
    <property type="entry name" value="DNA/RNA_pol_sf"/>
</dbReference>
<evidence type="ECO:0000313" key="3">
    <source>
        <dbReference type="Proteomes" id="UP001280121"/>
    </source>
</evidence>
<dbReference type="CDD" id="cd01650">
    <property type="entry name" value="RT_nLTR_like"/>
    <property type="match status" value="1"/>
</dbReference>
<dbReference type="AlphaFoldDB" id="A0AAE0CN51"/>
<reference evidence="2" key="1">
    <citation type="journal article" date="2023" name="Plant J.">
        <title>Genome sequences and population genomics provide insights into the demographic history, inbreeding, and mutation load of two 'living fossil' tree species of Dipteronia.</title>
        <authorList>
            <person name="Feng Y."/>
            <person name="Comes H.P."/>
            <person name="Chen J."/>
            <person name="Zhu S."/>
            <person name="Lu R."/>
            <person name="Zhang X."/>
            <person name="Li P."/>
            <person name="Qiu J."/>
            <person name="Olsen K.M."/>
            <person name="Qiu Y."/>
        </authorList>
    </citation>
    <scope>NUCLEOTIDE SEQUENCE</scope>
    <source>
        <strain evidence="2">KIB01</strain>
    </source>
</reference>
<dbReference type="PANTHER" id="PTHR19446">
    <property type="entry name" value="REVERSE TRANSCRIPTASES"/>
    <property type="match status" value="1"/>
</dbReference>
<dbReference type="Pfam" id="PF00078">
    <property type="entry name" value="RVT_1"/>
    <property type="match status" value="1"/>
</dbReference>
<gene>
    <name evidence="2" type="ORF">Ddye_010241</name>
</gene>
<sequence length="224" mass="26077">MSWDGLYKISDEERIMLEAEFSVEEVSLALSNYDGNKAPGPDGFNVNFIKAHWEEIQDDFINFIHEFHKGGSTFREINRAFIALILKVIKTETLKDYRPVCLVRSLYKVLAKVLANRLMKMMDSIIGETQMDFVSKRQITDSFVITEEILNKWKGDKEGGLLVKLDFEKAYDNVDHEFLDHVLEGMGFGEKWRGWIKEYMWYDILLDGSPLKVAFPRCFELAIK</sequence>
<dbReference type="Proteomes" id="UP001280121">
    <property type="component" value="Unassembled WGS sequence"/>
</dbReference>
<proteinExistence type="predicted"/>
<keyword evidence="3" id="KW-1185">Reference proteome</keyword>
<organism evidence="2 3">
    <name type="scientific">Dipteronia dyeriana</name>
    <dbReference type="NCBI Taxonomy" id="168575"/>
    <lineage>
        <taxon>Eukaryota</taxon>
        <taxon>Viridiplantae</taxon>
        <taxon>Streptophyta</taxon>
        <taxon>Embryophyta</taxon>
        <taxon>Tracheophyta</taxon>
        <taxon>Spermatophyta</taxon>
        <taxon>Magnoliopsida</taxon>
        <taxon>eudicotyledons</taxon>
        <taxon>Gunneridae</taxon>
        <taxon>Pentapetalae</taxon>
        <taxon>rosids</taxon>
        <taxon>malvids</taxon>
        <taxon>Sapindales</taxon>
        <taxon>Sapindaceae</taxon>
        <taxon>Hippocastanoideae</taxon>
        <taxon>Acereae</taxon>
        <taxon>Dipteronia</taxon>
    </lineage>
</organism>
<dbReference type="SUPFAM" id="SSF56672">
    <property type="entry name" value="DNA/RNA polymerases"/>
    <property type="match status" value="1"/>
</dbReference>
<comment type="caution">
    <text evidence="2">The sequence shown here is derived from an EMBL/GenBank/DDBJ whole genome shotgun (WGS) entry which is preliminary data.</text>
</comment>
<accession>A0AAE0CN51</accession>
<dbReference type="InterPro" id="IPR000477">
    <property type="entry name" value="RT_dom"/>
</dbReference>
<evidence type="ECO:0000313" key="2">
    <source>
        <dbReference type="EMBL" id="KAK2657189.1"/>
    </source>
</evidence>
<dbReference type="EMBL" id="JANJYI010000003">
    <property type="protein sequence ID" value="KAK2657189.1"/>
    <property type="molecule type" value="Genomic_DNA"/>
</dbReference>
<evidence type="ECO:0000259" key="1">
    <source>
        <dbReference type="Pfam" id="PF00078"/>
    </source>
</evidence>
<feature type="domain" description="Reverse transcriptase" evidence="1">
    <location>
        <begin position="94"/>
        <end position="205"/>
    </location>
</feature>